<name>A0A1T4QCY9_9FUSO</name>
<evidence type="ECO:0000313" key="1">
    <source>
        <dbReference type="EMBL" id="SKA01486.1"/>
    </source>
</evidence>
<evidence type="ECO:0000313" key="2">
    <source>
        <dbReference type="Proteomes" id="UP000191153"/>
    </source>
</evidence>
<protein>
    <submittedName>
        <fullName evidence="1">Uncharacterized protein</fullName>
    </submittedName>
</protein>
<dbReference type="RefSeq" id="WP_078694713.1">
    <property type="nucleotide sequence ID" value="NZ_FUWX01000021.1"/>
</dbReference>
<keyword evidence="2" id="KW-1185">Reference proteome</keyword>
<dbReference type="Proteomes" id="UP000191153">
    <property type="component" value="Unassembled WGS sequence"/>
</dbReference>
<dbReference type="STRING" id="180163.SAMN02745174_02275"/>
<proteinExistence type="predicted"/>
<dbReference type="InterPro" id="IPR046146">
    <property type="entry name" value="DUF6148"/>
</dbReference>
<reference evidence="1 2" key="1">
    <citation type="submission" date="2017-02" db="EMBL/GenBank/DDBJ databases">
        <authorList>
            <person name="Peterson S.W."/>
        </authorList>
    </citation>
    <scope>NUCLEOTIDE SEQUENCE [LARGE SCALE GENOMIC DNA]</scope>
    <source>
        <strain evidence="1 2">ATCC 700028</strain>
    </source>
</reference>
<dbReference type="AlphaFoldDB" id="A0A1T4QCY9"/>
<dbReference type="EMBL" id="FUWX01000021">
    <property type="protein sequence ID" value="SKA01486.1"/>
    <property type="molecule type" value="Genomic_DNA"/>
</dbReference>
<dbReference type="OrthoDB" id="92871at2"/>
<sequence>MSNSLTQEIAKRKLEKYLEAEEKVLLAQEYKLEGRVVTRANLKEIREGIKFWEKKCINKNLTKIRSYRVQIKND</sequence>
<gene>
    <name evidence="1" type="ORF">SAMN02745174_02275</name>
</gene>
<organism evidence="1 2">
    <name type="scientific">Cetobacterium ceti</name>
    <dbReference type="NCBI Taxonomy" id="180163"/>
    <lineage>
        <taxon>Bacteria</taxon>
        <taxon>Fusobacteriati</taxon>
        <taxon>Fusobacteriota</taxon>
        <taxon>Fusobacteriia</taxon>
        <taxon>Fusobacteriales</taxon>
        <taxon>Fusobacteriaceae</taxon>
        <taxon>Cetobacterium</taxon>
    </lineage>
</organism>
<dbReference type="Pfam" id="PF19645">
    <property type="entry name" value="DUF6148"/>
    <property type="match status" value="1"/>
</dbReference>
<accession>A0A1T4QCY9</accession>